<dbReference type="NCBIfam" id="TIGR03696">
    <property type="entry name" value="Rhs_assc_core"/>
    <property type="match status" value="1"/>
</dbReference>
<organism evidence="2 3">
    <name type="scientific">Anoxybacter fermentans</name>
    <dbReference type="NCBI Taxonomy" id="1323375"/>
    <lineage>
        <taxon>Bacteria</taxon>
        <taxon>Bacillati</taxon>
        <taxon>Bacillota</taxon>
        <taxon>Clostridia</taxon>
        <taxon>Halanaerobiales</taxon>
        <taxon>Anoxybacter</taxon>
    </lineage>
</organism>
<dbReference type="Pfam" id="PF01471">
    <property type="entry name" value="PG_binding_1"/>
    <property type="match status" value="1"/>
</dbReference>
<evidence type="ECO:0000313" key="2">
    <source>
        <dbReference type="EMBL" id="AZR74102.1"/>
    </source>
</evidence>
<dbReference type="SUPFAM" id="SSF47090">
    <property type="entry name" value="PGBD-like"/>
    <property type="match status" value="1"/>
</dbReference>
<dbReference type="InterPro" id="IPR036365">
    <property type="entry name" value="PGBD-like_sf"/>
</dbReference>
<sequence length="596" mass="69802">MQIFSYDKLGNRIQKISPEGTVTYKYDYANRLSQVLFDDGTEVRYGYDALGRRIKREESYWHTSNQLRWEKTVYVYDGNRLLAEYDQHGGGIQPLAEYFTGNGNIIARKMYGYHDRKLKGYQPNTRGFLFFYHHDVNRNVMDITDRSGNSLFKYRYDAFGEVYAGVMEPYNRHGLTEKFYDTKVKLYHFKARDYDPVTGQWIQRDRYRGRLSDPRTLHGYMYAYQNPVRFEDPLGYDIDVSVTDPIEPVVGIPEDPEAGIRDMLDDLDELINESGKIYGFGSQGEEVKEIQTILNEGFGKDVKVDGIYGQETKMAVEEVQAELGVTVVGIVGQETLETMRMKLNSKQEETLEIIDKEVEKAVEEVDSMLNPELQIKRINNDIGFTTAAGIKDGLDIPVIRIDRQKQEEYMQEFEKYFDIEYHYKTMDKYREDPDSVSDQDLQMAISYVSIYGENTNIQKYKDEELNRFDREIIAWTNYFNDRWNEKSKYEIEPLDPSLVKALIARENRNFVPDLEEYGGPGRGLMQLEEGRSIDELRTLKPLPVNVKDWSDVNQNIAGGIRWLFGKVAHVKWNSEYNTKWYKKNKKYRLSVKCCER</sequence>
<evidence type="ECO:0000313" key="3">
    <source>
        <dbReference type="Proteomes" id="UP000267250"/>
    </source>
</evidence>
<dbReference type="PANTHER" id="PTHR32305:SF15">
    <property type="entry name" value="PROTEIN RHSA-RELATED"/>
    <property type="match status" value="1"/>
</dbReference>
<feature type="domain" description="Peptidoglycan binding-like" evidence="1">
    <location>
        <begin position="283"/>
        <end position="339"/>
    </location>
</feature>
<gene>
    <name evidence="2" type="ORF">BBF96_12260</name>
</gene>
<dbReference type="InterPro" id="IPR031325">
    <property type="entry name" value="RHS_repeat"/>
</dbReference>
<evidence type="ECO:0000259" key="1">
    <source>
        <dbReference type="Pfam" id="PF01471"/>
    </source>
</evidence>
<reference evidence="2 3" key="1">
    <citation type="submission" date="2016-07" db="EMBL/GenBank/DDBJ databases">
        <title>Genome and transcriptome analysis of iron-reducing fermentative bacteria Anoxybacter fermentans.</title>
        <authorList>
            <person name="Zeng X."/>
            <person name="Shao Z."/>
        </authorList>
    </citation>
    <scope>NUCLEOTIDE SEQUENCE [LARGE SCALE GENOMIC DNA]</scope>
    <source>
        <strain evidence="2 3">DY22613</strain>
    </source>
</reference>
<accession>A0A3Q9HRH6</accession>
<proteinExistence type="predicted"/>
<keyword evidence="3" id="KW-1185">Reference proteome</keyword>
<dbReference type="InterPro" id="IPR022385">
    <property type="entry name" value="Rhs_assc_core"/>
</dbReference>
<dbReference type="Gene3D" id="1.10.101.10">
    <property type="entry name" value="PGBD-like superfamily/PGBD"/>
    <property type="match status" value="1"/>
</dbReference>
<name>A0A3Q9HRH6_9FIRM</name>
<dbReference type="Proteomes" id="UP000267250">
    <property type="component" value="Chromosome"/>
</dbReference>
<dbReference type="AlphaFoldDB" id="A0A3Q9HRH6"/>
<dbReference type="InterPro" id="IPR002477">
    <property type="entry name" value="Peptidoglycan-bd-like"/>
</dbReference>
<dbReference type="InterPro" id="IPR036366">
    <property type="entry name" value="PGBDSf"/>
</dbReference>
<dbReference type="PANTHER" id="PTHR32305">
    <property type="match status" value="1"/>
</dbReference>
<protein>
    <recommendedName>
        <fullName evidence="1">Peptidoglycan binding-like domain-containing protein</fullName>
    </recommendedName>
</protein>
<dbReference type="Pfam" id="PF05593">
    <property type="entry name" value="RHS_repeat"/>
    <property type="match status" value="1"/>
</dbReference>
<dbReference type="EMBL" id="CP016379">
    <property type="protein sequence ID" value="AZR74102.1"/>
    <property type="molecule type" value="Genomic_DNA"/>
</dbReference>
<dbReference type="KEGG" id="aft:BBF96_12260"/>
<dbReference type="InterPro" id="IPR050708">
    <property type="entry name" value="T6SS_VgrG/RHS"/>
</dbReference>
<dbReference type="Gene3D" id="2.180.10.10">
    <property type="entry name" value="RHS repeat-associated core"/>
    <property type="match status" value="1"/>
</dbReference>